<evidence type="ECO:0000313" key="2">
    <source>
        <dbReference type="Proteomes" id="UP000003866"/>
    </source>
</evidence>
<gene>
    <name evidence="1" type="ORF">EC40967_4695</name>
</gene>
<organism evidence="1 2">
    <name type="scientific">Escherichia coli 4.0967</name>
    <dbReference type="NCBI Taxonomy" id="869687"/>
    <lineage>
        <taxon>Bacteria</taxon>
        <taxon>Pseudomonadati</taxon>
        <taxon>Pseudomonadota</taxon>
        <taxon>Gammaproteobacteria</taxon>
        <taxon>Enterobacterales</taxon>
        <taxon>Enterobacteriaceae</taxon>
        <taxon>Escherichia</taxon>
    </lineage>
</organism>
<dbReference type="AlphaFoldDB" id="A0AAN3V9X8"/>
<proteinExistence type="predicted"/>
<dbReference type="Proteomes" id="UP000003866">
    <property type="component" value="Unassembled WGS sequence"/>
</dbReference>
<comment type="caution">
    <text evidence="1">The sequence shown here is derived from an EMBL/GenBank/DDBJ whole genome shotgun (WGS) entry which is preliminary data.</text>
</comment>
<protein>
    <submittedName>
        <fullName evidence="1">Uncharacterized protein</fullName>
    </submittedName>
</protein>
<evidence type="ECO:0000313" key="1">
    <source>
        <dbReference type="EMBL" id="EII37278.1"/>
    </source>
</evidence>
<name>A0AAN3V9X8_ECOLX</name>
<accession>A0AAN3V9X8</accession>
<reference evidence="1 2" key="1">
    <citation type="submission" date="2011-12" db="EMBL/GenBank/DDBJ databases">
        <authorList>
            <person name="Brinkac L."/>
            <person name="Radune D."/>
            <person name="Sanka R."/>
            <person name="Selengut J."/>
            <person name="DebRoy C."/>
            <person name="Feng P."/>
            <person name="Fratamico P.M."/>
            <person name="Kapur V."/>
            <person name="Kariyawasam S."/>
            <person name="Losada L."/>
            <person name="Nierman W.C."/>
            <person name="Nelson K."/>
        </authorList>
    </citation>
    <scope>NUCLEOTIDE SEQUENCE [LARGE SCALE GENOMIC DNA]</scope>
    <source>
        <strain evidence="1 2">4.0967</strain>
    </source>
</reference>
<dbReference type="EMBL" id="AFAA02000007">
    <property type="protein sequence ID" value="EII37278.1"/>
    <property type="molecule type" value="Genomic_DNA"/>
</dbReference>
<sequence>MQRPQDAKAQQRRRLAGCFAQNFFCKIFMIQTAQAGAV</sequence>